<dbReference type="Gene3D" id="3.20.20.450">
    <property type="entry name" value="EAL domain"/>
    <property type="match status" value="1"/>
</dbReference>
<proteinExistence type="predicted"/>
<dbReference type="EC" id="3.1.4.52" evidence="2"/>
<dbReference type="PROSITE" id="PS50883">
    <property type="entry name" value="EAL"/>
    <property type="match status" value="1"/>
</dbReference>
<feature type="domain" description="EAL" evidence="1">
    <location>
        <begin position="1"/>
        <end position="47"/>
    </location>
</feature>
<gene>
    <name evidence="2" type="primary">dosP_2</name>
    <name evidence="2" type="ORF">FEMY_21660</name>
</gene>
<evidence type="ECO:0000313" key="3">
    <source>
        <dbReference type="Proteomes" id="UP000075653"/>
    </source>
</evidence>
<dbReference type="AlphaFoldDB" id="A0A149VVQ7"/>
<accession>A0A149VVQ7</accession>
<protein>
    <submittedName>
        <fullName evidence="2">Oxygen sensor protein DosP</fullName>
        <ecNumber evidence="2">3.1.4.52</ecNumber>
    </submittedName>
</protein>
<keyword evidence="3" id="KW-1185">Reference proteome</keyword>
<evidence type="ECO:0000259" key="1">
    <source>
        <dbReference type="PROSITE" id="PS50883"/>
    </source>
</evidence>
<dbReference type="PATRIC" id="fig|1789004.3.peg.2254"/>
<comment type="caution">
    <text evidence="2">The sequence shown here is derived from an EMBL/GenBank/DDBJ whole genome shotgun (WGS) entry which is preliminary data.</text>
</comment>
<dbReference type="InterPro" id="IPR001633">
    <property type="entry name" value="EAL_dom"/>
</dbReference>
<dbReference type="InterPro" id="IPR035919">
    <property type="entry name" value="EAL_sf"/>
</dbReference>
<dbReference type="Pfam" id="PF00563">
    <property type="entry name" value="EAL"/>
    <property type="match status" value="1"/>
</dbReference>
<dbReference type="InterPro" id="IPR050706">
    <property type="entry name" value="Cyclic-di-GMP_PDE-like"/>
</dbReference>
<dbReference type="EMBL" id="LRRD01000075">
    <property type="protein sequence ID" value="KXW57305.1"/>
    <property type="molecule type" value="Genomic_DNA"/>
</dbReference>
<organism evidence="2 3">
    <name type="scientific">Ferrovum myxofaciens</name>
    <dbReference type="NCBI Taxonomy" id="416213"/>
    <lineage>
        <taxon>Bacteria</taxon>
        <taxon>Pseudomonadati</taxon>
        <taxon>Pseudomonadota</taxon>
        <taxon>Betaproteobacteria</taxon>
        <taxon>Ferrovales</taxon>
        <taxon>Ferrovaceae</taxon>
        <taxon>Ferrovum</taxon>
    </lineage>
</organism>
<reference evidence="2 3" key="1">
    <citation type="submission" date="2016-01" db="EMBL/GenBank/DDBJ databases">
        <title>Genome sequence of the acidophilic iron oxidising Ferrovum strain Z-31.</title>
        <authorList>
            <person name="Poehlein A."/>
            <person name="Ullrich S.R."/>
            <person name="Schloemann M."/>
            <person name="Muehling M."/>
            <person name="Daniel R."/>
        </authorList>
    </citation>
    <scope>NUCLEOTIDE SEQUENCE [LARGE SCALE GENOMIC DNA]</scope>
    <source>
        <strain evidence="2 3">Z-31</strain>
    </source>
</reference>
<sequence>MTHKLSQKLIAEEIETKEQLDLLKSIGCNFGRGYWFSKPIPGEEFEK</sequence>
<dbReference type="SUPFAM" id="SSF141868">
    <property type="entry name" value="EAL domain-like"/>
    <property type="match status" value="1"/>
</dbReference>
<dbReference type="Proteomes" id="UP000075653">
    <property type="component" value="Unassembled WGS sequence"/>
</dbReference>
<dbReference type="GO" id="GO:0071111">
    <property type="term" value="F:cyclic-guanylate-specific phosphodiesterase activity"/>
    <property type="evidence" value="ECO:0007669"/>
    <property type="project" value="UniProtKB-EC"/>
</dbReference>
<dbReference type="PANTHER" id="PTHR33121">
    <property type="entry name" value="CYCLIC DI-GMP PHOSPHODIESTERASE PDEF"/>
    <property type="match status" value="1"/>
</dbReference>
<evidence type="ECO:0000313" key="2">
    <source>
        <dbReference type="EMBL" id="KXW57305.1"/>
    </source>
</evidence>
<dbReference type="STRING" id="1789004.FEMY_21660"/>
<keyword evidence="2" id="KW-0378">Hydrolase</keyword>
<dbReference type="PANTHER" id="PTHR33121:SF70">
    <property type="entry name" value="SIGNALING PROTEIN YKOW"/>
    <property type="match status" value="1"/>
</dbReference>
<name>A0A149VVQ7_9PROT</name>